<dbReference type="PANTHER" id="PTHR47326">
    <property type="entry name" value="TRANSPOSABLE ELEMENT TC3 TRANSPOSASE-LIKE PROTEIN"/>
    <property type="match status" value="1"/>
</dbReference>
<sequence>MDDVCRIGSVALVTRTGFETCSFIEKRYQDMLKTFVIPELQKRNRLPDTIIMQNGATFHIHQSVKQVLRQTFIHERVISRGFSTAWSQRSPDLTPCDFWFW</sequence>
<dbReference type="PANTHER" id="PTHR47326:SF1">
    <property type="entry name" value="HTH PSQ-TYPE DOMAIN-CONTAINING PROTEIN"/>
    <property type="match status" value="1"/>
</dbReference>
<dbReference type="OrthoDB" id="6468302at2759"/>
<proteinExistence type="predicted"/>
<dbReference type="Gene3D" id="3.30.420.10">
    <property type="entry name" value="Ribonuclease H-like superfamily/Ribonuclease H"/>
    <property type="match status" value="1"/>
</dbReference>
<evidence type="ECO:0000313" key="2">
    <source>
        <dbReference type="Proteomes" id="UP000499080"/>
    </source>
</evidence>
<dbReference type="InterPro" id="IPR036397">
    <property type="entry name" value="RNaseH_sf"/>
</dbReference>
<comment type="caution">
    <text evidence="1">The sequence shown here is derived from an EMBL/GenBank/DDBJ whole genome shotgun (WGS) entry which is preliminary data.</text>
</comment>
<dbReference type="GO" id="GO:0003676">
    <property type="term" value="F:nucleic acid binding"/>
    <property type="evidence" value="ECO:0007669"/>
    <property type="project" value="InterPro"/>
</dbReference>
<name>A0A4Y2R9L3_ARAVE</name>
<accession>A0A4Y2R9L3</accession>
<gene>
    <name evidence="1" type="ORF">AVEN_176326_1</name>
</gene>
<dbReference type="Proteomes" id="UP000499080">
    <property type="component" value="Unassembled WGS sequence"/>
</dbReference>
<reference evidence="1 2" key="1">
    <citation type="journal article" date="2019" name="Sci. Rep.">
        <title>Orb-weaving spider Araneus ventricosus genome elucidates the spidroin gene catalogue.</title>
        <authorList>
            <person name="Kono N."/>
            <person name="Nakamura H."/>
            <person name="Ohtoshi R."/>
            <person name="Moran D.A.P."/>
            <person name="Shinohara A."/>
            <person name="Yoshida Y."/>
            <person name="Fujiwara M."/>
            <person name="Mori M."/>
            <person name="Tomita M."/>
            <person name="Arakawa K."/>
        </authorList>
    </citation>
    <scope>NUCLEOTIDE SEQUENCE [LARGE SCALE GENOMIC DNA]</scope>
</reference>
<keyword evidence="2" id="KW-1185">Reference proteome</keyword>
<organism evidence="1 2">
    <name type="scientific">Araneus ventricosus</name>
    <name type="common">Orbweaver spider</name>
    <name type="synonym">Epeira ventricosa</name>
    <dbReference type="NCBI Taxonomy" id="182803"/>
    <lineage>
        <taxon>Eukaryota</taxon>
        <taxon>Metazoa</taxon>
        <taxon>Ecdysozoa</taxon>
        <taxon>Arthropoda</taxon>
        <taxon>Chelicerata</taxon>
        <taxon>Arachnida</taxon>
        <taxon>Araneae</taxon>
        <taxon>Araneomorphae</taxon>
        <taxon>Entelegynae</taxon>
        <taxon>Araneoidea</taxon>
        <taxon>Araneidae</taxon>
        <taxon>Araneus</taxon>
    </lineage>
</organism>
<evidence type="ECO:0008006" key="3">
    <source>
        <dbReference type="Google" id="ProtNLM"/>
    </source>
</evidence>
<dbReference type="EMBL" id="BGPR01016133">
    <property type="protein sequence ID" value="GBN71969.1"/>
    <property type="molecule type" value="Genomic_DNA"/>
</dbReference>
<evidence type="ECO:0000313" key="1">
    <source>
        <dbReference type="EMBL" id="GBN71969.1"/>
    </source>
</evidence>
<protein>
    <recommendedName>
        <fullName evidence="3">Tc1-like transposase DDE domain-containing protein</fullName>
    </recommendedName>
</protein>
<dbReference type="AlphaFoldDB" id="A0A4Y2R9L3"/>